<dbReference type="AlphaFoldDB" id="A0A498J7F0"/>
<evidence type="ECO:0000313" key="1">
    <source>
        <dbReference type="EMBL" id="RXH91709.1"/>
    </source>
</evidence>
<dbReference type="Proteomes" id="UP000290289">
    <property type="component" value="Chromosome 8"/>
</dbReference>
<dbReference type="EMBL" id="RDQH01000334">
    <property type="protein sequence ID" value="RXH91709.1"/>
    <property type="molecule type" value="Genomic_DNA"/>
</dbReference>
<protein>
    <submittedName>
        <fullName evidence="1">Uncharacterized protein</fullName>
    </submittedName>
</protein>
<organism evidence="1 2">
    <name type="scientific">Malus domestica</name>
    <name type="common">Apple</name>
    <name type="synonym">Pyrus malus</name>
    <dbReference type="NCBI Taxonomy" id="3750"/>
    <lineage>
        <taxon>Eukaryota</taxon>
        <taxon>Viridiplantae</taxon>
        <taxon>Streptophyta</taxon>
        <taxon>Embryophyta</taxon>
        <taxon>Tracheophyta</taxon>
        <taxon>Spermatophyta</taxon>
        <taxon>Magnoliopsida</taxon>
        <taxon>eudicotyledons</taxon>
        <taxon>Gunneridae</taxon>
        <taxon>Pentapetalae</taxon>
        <taxon>rosids</taxon>
        <taxon>fabids</taxon>
        <taxon>Rosales</taxon>
        <taxon>Rosaceae</taxon>
        <taxon>Amygdaloideae</taxon>
        <taxon>Maleae</taxon>
        <taxon>Malus</taxon>
    </lineage>
</organism>
<gene>
    <name evidence="1" type="ORF">DVH24_020732</name>
</gene>
<sequence>MKTFQNKTHLSLPCAGAFSLPPFILSSFPSPSREATLGIWMSTASTLASAPPSLSAATSRLSSSTGEADSGLDRLWRKKKTDILSHDPTIRGDSIPFHQ</sequence>
<accession>A0A498J7F0</accession>
<proteinExistence type="predicted"/>
<comment type="caution">
    <text evidence="1">The sequence shown here is derived from an EMBL/GenBank/DDBJ whole genome shotgun (WGS) entry which is preliminary data.</text>
</comment>
<keyword evidence="2" id="KW-1185">Reference proteome</keyword>
<reference evidence="1 2" key="1">
    <citation type="submission" date="2018-10" db="EMBL/GenBank/DDBJ databases">
        <title>A high-quality apple genome assembly.</title>
        <authorList>
            <person name="Hu J."/>
        </authorList>
    </citation>
    <scope>NUCLEOTIDE SEQUENCE [LARGE SCALE GENOMIC DNA]</scope>
    <source>
        <strain evidence="2">cv. HFTH1</strain>
        <tissue evidence="1">Young leaf</tissue>
    </source>
</reference>
<name>A0A498J7F0_MALDO</name>
<evidence type="ECO:0000313" key="2">
    <source>
        <dbReference type="Proteomes" id="UP000290289"/>
    </source>
</evidence>